<dbReference type="Pfam" id="PF08598">
    <property type="entry name" value="Sds3"/>
    <property type="match status" value="1"/>
</dbReference>
<dbReference type="GO" id="GO:0010468">
    <property type="term" value="P:regulation of gene expression"/>
    <property type="evidence" value="ECO:0007669"/>
    <property type="project" value="UniProtKB-ARBA"/>
</dbReference>
<evidence type="ECO:0000256" key="3">
    <source>
        <dbReference type="ARBA" id="ARBA00023015"/>
    </source>
</evidence>
<sequence>MMAPTRQLNVRELLELERQIYQESIDRVLQQQETLHRGELEDFLRRCRPFEADRDQELAAAKAQLELSKRDALSLFEFDLQQAQDIFQAERQKLKLKLLKSSRKRLFRLEKRLEALNSEHVPVKKLKTSIKGLEGDLNFGEKLEPKTLEKQLTKAQRCTRKSFNFRHLQNGVLPNPHQIVKDVMQECETLQRNRETEEMAKMAKEEGVALMVEVVVSQDGQKLIYRGDSELSFGVGDPVVLMSKLSEEEFHGFVAGITTEEVQLVLVCGSHVRVTLARLRSGQCSLRPQTDQVVQNKPREDGQEGYRSGLDLFPVECSLQGLTQDPPDARRRAVAAMNRRKRKTTIDIRRGF</sequence>
<comment type="subcellular location">
    <subcellularLocation>
        <location evidence="1">Nucleus</location>
    </subcellularLocation>
</comment>
<keyword evidence="3" id="KW-0805">Transcription regulation</keyword>
<evidence type="ECO:0000313" key="6">
    <source>
        <dbReference type="EMBL" id="KAG7394936.1"/>
    </source>
</evidence>
<proteinExistence type="predicted"/>
<dbReference type="Proteomes" id="UP000693981">
    <property type="component" value="Unassembled WGS sequence"/>
</dbReference>
<evidence type="ECO:0000256" key="5">
    <source>
        <dbReference type="ARBA" id="ARBA00023242"/>
    </source>
</evidence>
<dbReference type="EMBL" id="JAGDFL010000235">
    <property type="protein sequence ID" value="KAG7394936.1"/>
    <property type="molecule type" value="Genomic_DNA"/>
</dbReference>
<accession>A0A8T1WNF4</accession>
<keyword evidence="7" id="KW-1185">Reference proteome</keyword>
<name>A0A8T1WNF4_9STRA</name>
<organism evidence="6 7">
    <name type="scientific">Phytophthora boehmeriae</name>
    <dbReference type="NCBI Taxonomy" id="109152"/>
    <lineage>
        <taxon>Eukaryota</taxon>
        <taxon>Sar</taxon>
        <taxon>Stramenopiles</taxon>
        <taxon>Oomycota</taxon>
        <taxon>Peronosporomycetes</taxon>
        <taxon>Peronosporales</taxon>
        <taxon>Peronosporaceae</taxon>
        <taxon>Phytophthora</taxon>
    </lineage>
</organism>
<dbReference type="AlphaFoldDB" id="A0A8T1WNF4"/>
<keyword evidence="4" id="KW-0804">Transcription</keyword>
<keyword evidence="2" id="KW-0678">Repressor</keyword>
<evidence type="ECO:0000256" key="4">
    <source>
        <dbReference type="ARBA" id="ARBA00023163"/>
    </source>
</evidence>
<gene>
    <name evidence="6" type="ORF">PHYBOEH_004457</name>
</gene>
<protein>
    <submittedName>
        <fullName evidence="6">Uncharacterized protein</fullName>
    </submittedName>
</protein>
<evidence type="ECO:0000256" key="1">
    <source>
        <dbReference type="ARBA" id="ARBA00004123"/>
    </source>
</evidence>
<evidence type="ECO:0000256" key="2">
    <source>
        <dbReference type="ARBA" id="ARBA00022491"/>
    </source>
</evidence>
<dbReference type="OrthoDB" id="75230at2759"/>
<keyword evidence="5" id="KW-0539">Nucleus</keyword>
<dbReference type="SMART" id="SM01401">
    <property type="entry name" value="Sds3"/>
    <property type="match status" value="1"/>
</dbReference>
<reference evidence="6" key="1">
    <citation type="submission" date="2021-02" db="EMBL/GenBank/DDBJ databases">
        <authorList>
            <person name="Palmer J.M."/>
        </authorList>
    </citation>
    <scope>NUCLEOTIDE SEQUENCE</scope>
    <source>
        <strain evidence="6">SCRP23</strain>
    </source>
</reference>
<evidence type="ECO:0000313" key="7">
    <source>
        <dbReference type="Proteomes" id="UP000693981"/>
    </source>
</evidence>
<dbReference type="InterPro" id="IPR013907">
    <property type="entry name" value="Sds3"/>
</dbReference>
<comment type="caution">
    <text evidence="6">The sequence shown here is derived from an EMBL/GenBank/DDBJ whole genome shotgun (WGS) entry which is preliminary data.</text>
</comment>
<dbReference type="GO" id="GO:0005654">
    <property type="term" value="C:nucleoplasm"/>
    <property type="evidence" value="ECO:0007669"/>
    <property type="project" value="UniProtKB-ARBA"/>
</dbReference>